<evidence type="ECO:0000256" key="11">
    <source>
        <dbReference type="PIRSR" id="PIRSR006816-1"/>
    </source>
</evidence>
<dbReference type="EMBL" id="JGYP01000001">
    <property type="protein sequence ID" value="KFI46717.1"/>
    <property type="molecule type" value="Genomic_DNA"/>
</dbReference>
<feature type="binding site" evidence="11">
    <location>
        <begin position="91"/>
        <end position="93"/>
    </location>
    <ligand>
        <name>FAD</name>
        <dbReference type="ChEBI" id="CHEBI:57692"/>
    </ligand>
</feature>
<feature type="binding site" evidence="12">
    <location>
        <position position="265"/>
    </location>
    <ligand>
        <name>[2Fe-2S] cluster</name>
        <dbReference type="ChEBI" id="CHEBI:190135"/>
    </ligand>
</feature>
<evidence type="ECO:0000313" key="14">
    <source>
        <dbReference type="EMBL" id="KFI46717.1"/>
    </source>
</evidence>
<dbReference type="InterPro" id="IPR019480">
    <property type="entry name" value="Dihydroorotate_DH_Fe-S-bd"/>
</dbReference>
<accession>A0A086ZJL7</accession>
<feature type="binding site" evidence="12">
    <location>
        <position position="253"/>
    </location>
    <ligand>
        <name>[2Fe-2S] cluster</name>
        <dbReference type="ChEBI" id="CHEBI:190135"/>
    </ligand>
</feature>
<feature type="binding site" evidence="12">
    <location>
        <position position="245"/>
    </location>
    <ligand>
        <name>[2Fe-2S] cluster</name>
        <dbReference type="ChEBI" id="CHEBI:190135"/>
    </ligand>
</feature>
<evidence type="ECO:0000256" key="3">
    <source>
        <dbReference type="ARBA" id="ARBA00022630"/>
    </source>
</evidence>
<keyword evidence="6 11" id="KW-0274">FAD</keyword>
<dbReference type="Gene3D" id="2.10.240.10">
    <property type="entry name" value="Dihydroorotate dehydrogenase, electron transfer subunit"/>
    <property type="match status" value="1"/>
</dbReference>
<comment type="similarity">
    <text evidence="1">Belongs to the PyrK family.</text>
</comment>
<dbReference type="InterPro" id="IPR017938">
    <property type="entry name" value="Riboflavin_synthase-like_b-brl"/>
</dbReference>
<evidence type="ECO:0000256" key="7">
    <source>
        <dbReference type="ARBA" id="ARBA00022982"/>
    </source>
</evidence>
<comment type="cofactor">
    <cofactor evidence="12">
        <name>[2Fe-2S] cluster</name>
        <dbReference type="ChEBI" id="CHEBI:190135"/>
    </cofactor>
    <text evidence="12">Binds 1 [2Fe-2S] cluster per subunit.</text>
</comment>
<evidence type="ECO:0000313" key="15">
    <source>
        <dbReference type="Proteomes" id="UP000029096"/>
    </source>
</evidence>
<dbReference type="Gene3D" id="3.40.50.80">
    <property type="entry name" value="Nucleotide-binding domain of ferredoxin-NADP reductase (FNR) module"/>
    <property type="match status" value="1"/>
</dbReference>
<dbReference type="InterPro" id="IPR050353">
    <property type="entry name" value="PyrK_electron_transfer"/>
</dbReference>
<dbReference type="PANTHER" id="PTHR43513:SF3">
    <property type="entry name" value="DIHYDROOROTATE DEHYDROGENASE B (NAD(+)), ELECTRON TRANSFER SUBUNIT-RELATED"/>
    <property type="match status" value="1"/>
</dbReference>
<dbReference type="GO" id="GO:0050660">
    <property type="term" value="F:flavin adenine dinucleotide binding"/>
    <property type="evidence" value="ECO:0007669"/>
    <property type="project" value="InterPro"/>
</dbReference>
<dbReference type="STRING" id="1437606.BBOH_0189"/>
<reference evidence="14 15" key="1">
    <citation type="submission" date="2014-03" db="EMBL/GenBank/DDBJ databases">
        <title>Genomics of Bifidobacteria.</title>
        <authorList>
            <person name="Ventura M."/>
            <person name="Milani C."/>
            <person name="Lugli G.A."/>
        </authorList>
    </citation>
    <scope>NUCLEOTIDE SEQUENCE [LARGE SCALE GENOMIC DNA]</scope>
    <source>
        <strain evidence="14 15">DSM 22767</strain>
    </source>
</reference>
<dbReference type="Pfam" id="PF10418">
    <property type="entry name" value="DHODB_Fe-S_bind"/>
    <property type="match status" value="1"/>
</dbReference>
<evidence type="ECO:0000256" key="5">
    <source>
        <dbReference type="ARBA" id="ARBA00022723"/>
    </source>
</evidence>
<keyword evidence="9 12" id="KW-0411">Iron-sulfur</keyword>
<feature type="binding site" evidence="11">
    <location>
        <begin position="98"/>
        <end position="99"/>
    </location>
    <ligand>
        <name>FAD</name>
        <dbReference type="ChEBI" id="CHEBI:57692"/>
    </ligand>
</feature>
<proteinExistence type="inferred from homology"/>
<dbReference type="GO" id="GO:0051537">
    <property type="term" value="F:2 iron, 2 sulfur cluster binding"/>
    <property type="evidence" value="ECO:0007669"/>
    <property type="project" value="UniProtKB-KW"/>
</dbReference>
<evidence type="ECO:0000259" key="13">
    <source>
        <dbReference type="PROSITE" id="PS51384"/>
    </source>
</evidence>
<dbReference type="SUPFAM" id="SSF52343">
    <property type="entry name" value="Ferredoxin reductase-like, C-terminal NADP-linked domain"/>
    <property type="match status" value="1"/>
</dbReference>
<dbReference type="Proteomes" id="UP000029096">
    <property type="component" value="Unassembled WGS sequence"/>
</dbReference>
<evidence type="ECO:0000256" key="1">
    <source>
        <dbReference type="ARBA" id="ARBA00006422"/>
    </source>
</evidence>
<dbReference type="PANTHER" id="PTHR43513">
    <property type="entry name" value="DIHYDROOROTATE DEHYDROGENASE B (NAD(+)), ELECTRON TRANSFER SUBUNIT"/>
    <property type="match status" value="1"/>
</dbReference>
<evidence type="ECO:0000256" key="6">
    <source>
        <dbReference type="ARBA" id="ARBA00022827"/>
    </source>
</evidence>
<feature type="domain" description="FAD-binding FR-type" evidence="13">
    <location>
        <begin position="26"/>
        <end position="123"/>
    </location>
</feature>
<evidence type="ECO:0000256" key="9">
    <source>
        <dbReference type="ARBA" id="ARBA00023014"/>
    </source>
</evidence>
<evidence type="ECO:0000256" key="2">
    <source>
        <dbReference type="ARBA" id="ARBA00022448"/>
    </source>
</evidence>
<name>A0A086ZJL7_9BIFI</name>
<comment type="cofactor">
    <cofactor evidence="11">
        <name>FAD</name>
        <dbReference type="ChEBI" id="CHEBI:57692"/>
    </cofactor>
    <text evidence="11">Binds 1 FAD per subunit.</text>
</comment>
<dbReference type="SUPFAM" id="SSF63380">
    <property type="entry name" value="Riboflavin synthase domain-like"/>
    <property type="match status" value="1"/>
</dbReference>
<dbReference type="InterPro" id="IPR017927">
    <property type="entry name" value="FAD-bd_FR_type"/>
</dbReference>
<feature type="binding site" evidence="12">
    <location>
        <position position="250"/>
    </location>
    <ligand>
        <name>[2Fe-2S] cluster</name>
        <dbReference type="ChEBI" id="CHEBI:190135"/>
    </ligand>
</feature>
<gene>
    <name evidence="14" type="ORF">BBOH_0189</name>
</gene>
<dbReference type="InterPro" id="IPR037117">
    <property type="entry name" value="Dihydroorotate_DH_ele_sf"/>
</dbReference>
<keyword evidence="14" id="KW-0560">Oxidoreductase</keyword>
<keyword evidence="15" id="KW-1185">Reference proteome</keyword>
<dbReference type="GO" id="GO:0046872">
    <property type="term" value="F:metal ion binding"/>
    <property type="evidence" value="ECO:0007669"/>
    <property type="project" value="UniProtKB-KW"/>
</dbReference>
<dbReference type="GO" id="GO:0004324">
    <property type="term" value="F:ferredoxin-NADP+ reductase activity"/>
    <property type="evidence" value="ECO:0007669"/>
    <property type="project" value="UniProtKB-EC"/>
</dbReference>
<keyword evidence="8 12" id="KW-0408">Iron</keyword>
<keyword evidence="3 11" id="KW-0285">Flavoprotein</keyword>
<keyword evidence="2" id="KW-0813">Transport</keyword>
<dbReference type="eggNOG" id="COG0543">
    <property type="taxonomic scope" value="Bacteria"/>
</dbReference>
<evidence type="ECO:0000256" key="10">
    <source>
        <dbReference type="ARBA" id="ARBA00034078"/>
    </source>
</evidence>
<organism evidence="14 15">
    <name type="scientific">Bifidobacterium bohemicum DSM 22767</name>
    <dbReference type="NCBI Taxonomy" id="1437606"/>
    <lineage>
        <taxon>Bacteria</taxon>
        <taxon>Bacillati</taxon>
        <taxon>Actinomycetota</taxon>
        <taxon>Actinomycetes</taxon>
        <taxon>Bifidobacteriales</taxon>
        <taxon>Bifidobacteriaceae</taxon>
        <taxon>Bifidobacterium</taxon>
    </lineage>
</organism>
<dbReference type="GO" id="GO:0006221">
    <property type="term" value="P:pyrimidine nucleotide biosynthetic process"/>
    <property type="evidence" value="ECO:0007669"/>
    <property type="project" value="InterPro"/>
</dbReference>
<dbReference type="PIRSF" id="PIRSF006816">
    <property type="entry name" value="Cyc3_hyd_g"/>
    <property type="match status" value="1"/>
</dbReference>
<keyword evidence="7" id="KW-0249">Electron transport</keyword>
<dbReference type="InterPro" id="IPR012165">
    <property type="entry name" value="Cyt_c3_hydrogenase_gsu"/>
</dbReference>
<dbReference type="CDD" id="cd06218">
    <property type="entry name" value="DHOD_e_trans"/>
    <property type="match status" value="1"/>
</dbReference>
<comment type="cofactor">
    <cofactor evidence="10">
        <name>[2Fe-2S] cluster</name>
        <dbReference type="ChEBI" id="CHEBI:190135"/>
    </cofactor>
</comment>
<dbReference type="PROSITE" id="PS51384">
    <property type="entry name" value="FAD_FR"/>
    <property type="match status" value="1"/>
</dbReference>
<evidence type="ECO:0000256" key="4">
    <source>
        <dbReference type="ARBA" id="ARBA00022714"/>
    </source>
</evidence>
<dbReference type="EC" id="1.18.1.2" evidence="14"/>
<protein>
    <submittedName>
        <fullName evidence="14">Dihydroorotate dehydrogenase electron transfer subunit</fullName>
        <ecNumber evidence="14">1.18.1.2</ecNumber>
    </submittedName>
</protein>
<evidence type="ECO:0000256" key="8">
    <source>
        <dbReference type="ARBA" id="ARBA00023004"/>
    </source>
</evidence>
<sequence length="280" mass="29710">MTEERFMSTATSAAVVQEAERFGRKPGRRVDEIVRAGTLAEGVYELVIRDAYVARNAKPAQFVNLYPADASLLLPRPFGVAEVTGDEVTLIYQVAGAGTRQFTQLAAGDAVDVLGPLGKPFDLDKSANYVLVGGGLGIPPVMLAAQALSVRDDVTVTTAFGYRNERFADDLVAQYVDAPHSITNEEGNVIDLLDSIVPELEAAAKAGRPPIVLSCGPTPMMKAVAQWGGRHGAEVQLSLEARMGCGYGACVACVVDTPQGRLKVCKDGPVFTSEQLGWVV</sequence>
<dbReference type="InterPro" id="IPR039261">
    <property type="entry name" value="FNR_nucleotide-bd"/>
</dbReference>
<evidence type="ECO:0000256" key="12">
    <source>
        <dbReference type="PIRSR" id="PIRSR006816-2"/>
    </source>
</evidence>
<keyword evidence="5 12" id="KW-0479">Metal-binding</keyword>
<comment type="caution">
    <text evidence="14">The sequence shown here is derived from an EMBL/GenBank/DDBJ whole genome shotgun (WGS) entry which is preliminary data.</text>
</comment>
<dbReference type="AlphaFoldDB" id="A0A086ZJL7"/>
<keyword evidence="4 12" id="KW-0001">2Fe-2S</keyword>
<dbReference type="RefSeq" id="WP_420304694.1">
    <property type="nucleotide sequence ID" value="NZ_JDUS01000001.1"/>
</dbReference>
<dbReference type="Gene3D" id="2.40.30.10">
    <property type="entry name" value="Translation factors"/>
    <property type="match status" value="1"/>
</dbReference>